<dbReference type="InterPro" id="IPR050523">
    <property type="entry name" value="AKR_Detox_Biosynth"/>
</dbReference>
<organism evidence="3 4">
    <name type="scientific">Agrococcus terreus</name>
    <dbReference type="NCBI Taxonomy" id="574649"/>
    <lineage>
        <taxon>Bacteria</taxon>
        <taxon>Bacillati</taxon>
        <taxon>Actinomycetota</taxon>
        <taxon>Actinomycetes</taxon>
        <taxon>Micrococcales</taxon>
        <taxon>Microbacteriaceae</taxon>
        <taxon>Agrococcus</taxon>
    </lineage>
</organism>
<evidence type="ECO:0000259" key="2">
    <source>
        <dbReference type="Pfam" id="PF00248"/>
    </source>
</evidence>
<dbReference type="SUPFAM" id="SSF51430">
    <property type="entry name" value="NAD(P)-linked oxidoreductase"/>
    <property type="match status" value="1"/>
</dbReference>
<sequence>MRTLPGTFAPTAAPEPIAVPAAVLGTMTFADGADAATSRELLRVALDAGVTWLDTANQYAAGLGEPLVGELLRELPAEQRDRLVVATKVGQPDPELGEASQLRPEVVRRSVERSLERLGAERLDLLYLHKPDRTTPLADTLAEVAALHREGKVERLGLSNFAAWQIAQAIETASAVDAPRPVIAQQMYSAIARRLDDEYAELAVEAGLATVVYNPLAGGLLTGRYRFDTAAGEGRFGSFGNAAQYRDRYWDERNFAAVERIAAIADDAGMPVAEAALRWTLSRPVVDGVLVGGSKPAQLRQNLAAIARGPLPADVAAAIDAVGDELRGPMPAYGR</sequence>
<dbReference type="PROSITE" id="PS00062">
    <property type="entry name" value="ALDOKETO_REDUCTASE_2"/>
    <property type="match status" value="1"/>
</dbReference>
<dbReference type="Gene3D" id="3.20.20.100">
    <property type="entry name" value="NADP-dependent oxidoreductase domain"/>
    <property type="match status" value="1"/>
</dbReference>
<feature type="domain" description="NADP-dependent oxidoreductase" evidence="2">
    <location>
        <begin position="23"/>
        <end position="322"/>
    </location>
</feature>
<dbReference type="InterPro" id="IPR036812">
    <property type="entry name" value="NAD(P)_OxRdtase_dom_sf"/>
</dbReference>
<reference evidence="4" key="1">
    <citation type="journal article" date="2019" name="Int. J. Syst. Evol. Microbiol.">
        <title>The Global Catalogue of Microorganisms (GCM) 10K type strain sequencing project: providing services to taxonomists for standard genome sequencing and annotation.</title>
        <authorList>
            <consortium name="The Broad Institute Genomics Platform"/>
            <consortium name="The Broad Institute Genome Sequencing Center for Infectious Disease"/>
            <person name="Wu L."/>
            <person name="Ma J."/>
        </authorList>
    </citation>
    <scope>NUCLEOTIDE SEQUENCE [LARGE SCALE GENOMIC DNA]</scope>
    <source>
        <strain evidence="4">CGMCC 1.6960</strain>
    </source>
</reference>
<dbReference type="InterPro" id="IPR023210">
    <property type="entry name" value="NADP_OxRdtase_dom"/>
</dbReference>
<dbReference type="EMBL" id="BMLM01000001">
    <property type="protein sequence ID" value="GGN77302.1"/>
    <property type="molecule type" value="Genomic_DNA"/>
</dbReference>
<proteinExistence type="predicted"/>
<dbReference type="InterPro" id="IPR018170">
    <property type="entry name" value="Aldo/ket_reductase_CS"/>
</dbReference>
<dbReference type="PANTHER" id="PTHR43364:SF4">
    <property type="entry name" value="NAD(P)-LINKED OXIDOREDUCTASE SUPERFAMILY PROTEIN"/>
    <property type="match status" value="1"/>
</dbReference>
<evidence type="ECO:0000313" key="4">
    <source>
        <dbReference type="Proteomes" id="UP000626982"/>
    </source>
</evidence>
<accession>A0ABQ2KAQ2</accession>
<evidence type="ECO:0000256" key="1">
    <source>
        <dbReference type="ARBA" id="ARBA00023002"/>
    </source>
</evidence>
<gene>
    <name evidence="3" type="ORF">GCM10010968_01650</name>
</gene>
<dbReference type="PANTHER" id="PTHR43364">
    <property type="entry name" value="NADH-SPECIFIC METHYLGLYOXAL REDUCTASE-RELATED"/>
    <property type="match status" value="1"/>
</dbReference>
<protein>
    <submittedName>
        <fullName evidence="3">Oxidoreductase</fullName>
    </submittedName>
</protein>
<name>A0ABQ2KAQ2_9MICO</name>
<dbReference type="RefSeq" id="WP_188715013.1">
    <property type="nucleotide sequence ID" value="NZ_BAABBD010000001.1"/>
</dbReference>
<dbReference type="Pfam" id="PF00248">
    <property type="entry name" value="Aldo_ket_red"/>
    <property type="match status" value="1"/>
</dbReference>
<keyword evidence="1" id="KW-0560">Oxidoreductase</keyword>
<comment type="caution">
    <text evidence="3">The sequence shown here is derived from an EMBL/GenBank/DDBJ whole genome shotgun (WGS) entry which is preliminary data.</text>
</comment>
<evidence type="ECO:0000313" key="3">
    <source>
        <dbReference type="EMBL" id="GGN77302.1"/>
    </source>
</evidence>
<dbReference type="Proteomes" id="UP000626982">
    <property type="component" value="Unassembled WGS sequence"/>
</dbReference>
<keyword evidence="4" id="KW-1185">Reference proteome</keyword>